<evidence type="ECO:0000256" key="1">
    <source>
        <dbReference type="SAM" id="Phobius"/>
    </source>
</evidence>
<dbReference type="GO" id="GO:0015774">
    <property type="term" value="P:polysaccharide transport"/>
    <property type="evidence" value="ECO:0007669"/>
    <property type="project" value="InterPro"/>
</dbReference>
<protein>
    <submittedName>
        <fullName evidence="2">Capsular polysaccharide export system protein KpsS</fullName>
    </submittedName>
</protein>
<dbReference type="GO" id="GO:0000271">
    <property type="term" value="P:polysaccharide biosynthetic process"/>
    <property type="evidence" value="ECO:0007669"/>
    <property type="project" value="InterPro"/>
</dbReference>
<keyword evidence="1" id="KW-0812">Transmembrane</keyword>
<dbReference type="EMBL" id="CACVAR010000218">
    <property type="protein sequence ID" value="CAA6812565.1"/>
    <property type="molecule type" value="Genomic_DNA"/>
</dbReference>
<dbReference type="InterPro" id="IPR007833">
    <property type="entry name" value="Capsule_polysaccharide_synth"/>
</dbReference>
<gene>
    <name evidence="2" type="ORF">HELGO_WM41802</name>
</gene>
<evidence type="ECO:0000313" key="2">
    <source>
        <dbReference type="EMBL" id="CAA6812565.1"/>
    </source>
</evidence>
<dbReference type="CDD" id="cd16441">
    <property type="entry name" value="beta_Kdo_transferase_KpsS"/>
    <property type="match status" value="1"/>
</dbReference>
<name>A0A6S6T7Z9_9BACT</name>
<accession>A0A6S6T7Z9</accession>
<reference evidence="2" key="1">
    <citation type="submission" date="2020-01" db="EMBL/GenBank/DDBJ databases">
        <authorList>
            <person name="Meier V. D."/>
            <person name="Meier V D."/>
        </authorList>
    </citation>
    <scope>NUCLEOTIDE SEQUENCE</scope>
    <source>
        <strain evidence="2">HLG_WM_MAG_03</strain>
    </source>
</reference>
<dbReference type="AlphaFoldDB" id="A0A6S6T7Z9"/>
<keyword evidence="1" id="KW-0472">Membrane</keyword>
<proteinExistence type="predicted"/>
<keyword evidence="1" id="KW-1133">Transmembrane helix</keyword>
<dbReference type="Pfam" id="PF05159">
    <property type="entry name" value="Capsule_synth"/>
    <property type="match status" value="1"/>
</dbReference>
<feature type="transmembrane region" description="Helical" evidence="1">
    <location>
        <begin position="157"/>
        <end position="175"/>
    </location>
</feature>
<sequence length="395" mass="46724">MNEIGDIVEKNILFLQGPIGCFFKRLDAQFRLKGANTFRIGLNAGDEFFSYKDNYTGYTGSKEAWKEFIEKYLVEYQIDKVFLFGDCRFYQGVLVQVSQQLGIEIFVFEEGYVRPHYITFERYGVNDYSHIIRHKSFYEFLGPMEISNVKDSKFSAIRLWSVVVVYYFIANLFHFKYRHYIHHRNFSARQEFFIGIKSLIRKVVYTVKDKKYLSLIKTTYSKQYFFVPLQTHNDFQILQHSNYGTIEHFILEVLNSFANYASDNFYLMFKHHPLDRGRKNYTRFIMQEAERLQIEERIMVVHDLHLPTCLKNAKGTVSINSTVGLSSLYHGTPTITLGNAIYDIESLTNKDKSLNEFWNNPQIPDKILFTKFRNYLVKTTQLNGSFYGRMPDELR</sequence>
<organism evidence="2">
    <name type="scientific">uncultured Sulfurovum sp</name>
    <dbReference type="NCBI Taxonomy" id="269237"/>
    <lineage>
        <taxon>Bacteria</taxon>
        <taxon>Pseudomonadati</taxon>
        <taxon>Campylobacterota</taxon>
        <taxon>Epsilonproteobacteria</taxon>
        <taxon>Campylobacterales</taxon>
        <taxon>Sulfurovaceae</taxon>
        <taxon>Sulfurovum</taxon>
        <taxon>environmental samples</taxon>
    </lineage>
</organism>